<dbReference type="Proteomes" id="UP000246077">
    <property type="component" value="Unassembled WGS sequence"/>
</dbReference>
<dbReference type="Pfam" id="PF09898">
    <property type="entry name" value="DUF2125"/>
    <property type="match status" value="1"/>
</dbReference>
<sequence length="385" mass="40768">MLTFRPPDRTLLPPAAIIAYRESRHARRSIVRSSRRYLYLGLFVLLAVGAWTGFWFYLAGKVRDGIDAWVAQQEAQGIQVAYTDLSISGYPYRIEVVAQDITVAGPNLPGKGALAVPRLTVLSLPWNPRLVVAGIEGEVLFRWTDPKGAEQRATYKAASTGISVGFADGKPDRFAFSGDRPVVTATTLAAPVTAKVFEIHARRLDGGAAPAAGGAAPTAPLLGELAIDGEAIRLPPDARNPLGPEIDRLALTVGLAGPLPPVAPGQNLRTIVDAWARGGGTVELTRGEVKWGSLNLTLTGSFAVDREMRPMGAISGRIGGLEPLIDAAVAEGRLNDGQARSIKQALGAIGFIARDQEGRVPVSATLQDGRIMVGPVPVGELQPIF</sequence>
<proteinExistence type="predicted"/>
<protein>
    <recommendedName>
        <fullName evidence="4">DUF2125 domain-containing protein</fullName>
    </recommendedName>
</protein>
<accession>A0A317E0N1</accession>
<keyword evidence="1" id="KW-0472">Membrane</keyword>
<dbReference type="EMBL" id="QGLF01000005">
    <property type="protein sequence ID" value="PWR18923.1"/>
    <property type="molecule type" value="Genomic_DNA"/>
</dbReference>
<feature type="transmembrane region" description="Helical" evidence="1">
    <location>
        <begin position="37"/>
        <end position="58"/>
    </location>
</feature>
<dbReference type="AlphaFoldDB" id="A0A317E0N1"/>
<gene>
    <name evidence="2" type="ORF">DKG75_18290</name>
</gene>
<dbReference type="InterPro" id="IPR018666">
    <property type="entry name" value="DUF2125"/>
</dbReference>
<keyword evidence="1" id="KW-0812">Transmembrane</keyword>
<keyword evidence="3" id="KW-1185">Reference proteome</keyword>
<organism evidence="2 3">
    <name type="scientific">Zavarzinia compransoris</name>
    <dbReference type="NCBI Taxonomy" id="1264899"/>
    <lineage>
        <taxon>Bacteria</taxon>
        <taxon>Pseudomonadati</taxon>
        <taxon>Pseudomonadota</taxon>
        <taxon>Alphaproteobacteria</taxon>
        <taxon>Rhodospirillales</taxon>
        <taxon>Zavarziniaceae</taxon>
        <taxon>Zavarzinia</taxon>
    </lineage>
</organism>
<keyword evidence="1" id="KW-1133">Transmembrane helix</keyword>
<evidence type="ECO:0000313" key="2">
    <source>
        <dbReference type="EMBL" id="PWR18923.1"/>
    </source>
</evidence>
<comment type="caution">
    <text evidence="2">The sequence shown here is derived from an EMBL/GenBank/DDBJ whole genome shotgun (WGS) entry which is preliminary data.</text>
</comment>
<evidence type="ECO:0008006" key="4">
    <source>
        <dbReference type="Google" id="ProtNLM"/>
    </source>
</evidence>
<evidence type="ECO:0000256" key="1">
    <source>
        <dbReference type="SAM" id="Phobius"/>
    </source>
</evidence>
<reference evidence="3" key="1">
    <citation type="submission" date="2018-05" db="EMBL/GenBank/DDBJ databases">
        <title>Zavarzinia sp. HR-AS.</title>
        <authorList>
            <person name="Lee Y."/>
            <person name="Jeon C.O."/>
        </authorList>
    </citation>
    <scope>NUCLEOTIDE SEQUENCE [LARGE SCALE GENOMIC DNA]</scope>
    <source>
        <strain evidence="3">DSM 1231</strain>
    </source>
</reference>
<dbReference type="OrthoDB" id="8478166at2"/>
<evidence type="ECO:0000313" key="3">
    <source>
        <dbReference type="Proteomes" id="UP000246077"/>
    </source>
</evidence>
<name>A0A317E0N1_9PROT</name>